<reference evidence="2" key="1">
    <citation type="journal article" date="2015" name="Nature">
        <title>Complex archaea that bridge the gap between prokaryotes and eukaryotes.</title>
        <authorList>
            <person name="Spang A."/>
            <person name="Saw J.H."/>
            <person name="Jorgensen S.L."/>
            <person name="Zaremba-Niedzwiedzka K."/>
            <person name="Martijn J."/>
            <person name="Lind A.E."/>
            <person name="van Eijk R."/>
            <person name="Schleper C."/>
            <person name="Guy L."/>
            <person name="Ettema T.J."/>
        </authorList>
    </citation>
    <scope>NUCLEOTIDE SEQUENCE</scope>
</reference>
<organism evidence="2">
    <name type="scientific">marine sediment metagenome</name>
    <dbReference type="NCBI Taxonomy" id="412755"/>
    <lineage>
        <taxon>unclassified sequences</taxon>
        <taxon>metagenomes</taxon>
        <taxon>ecological metagenomes</taxon>
    </lineage>
</organism>
<accession>A0A0F9UGG6</accession>
<keyword evidence="1" id="KW-1133">Transmembrane helix</keyword>
<comment type="caution">
    <text evidence="2">The sequence shown here is derived from an EMBL/GenBank/DDBJ whole genome shotgun (WGS) entry which is preliminary data.</text>
</comment>
<proteinExistence type="predicted"/>
<dbReference type="EMBL" id="LAZR01000095">
    <property type="protein sequence ID" value="KKN92290.1"/>
    <property type="molecule type" value="Genomic_DNA"/>
</dbReference>
<evidence type="ECO:0000256" key="1">
    <source>
        <dbReference type="SAM" id="Phobius"/>
    </source>
</evidence>
<evidence type="ECO:0000313" key="2">
    <source>
        <dbReference type="EMBL" id="KKN92290.1"/>
    </source>
</evidence>
<name>A0A0F9UGG6_9ZZZZ</name>
<gene>
    <name evidence="2" type="ORF">LCGC14_0207810</name>
</gene>
<dbReference type="AlphaFoldDB" id="A0A0F9UGG6"/>
<keyword evidence="1" id="KW-0812">Transmembrane</keyword>
<sequence>MSDEQLLEVIGERFKNRDTILRLRAALLGVLACLLLSVL</sequence>
<protein>
    <submittedName>
        <fullName evidence="2">Uncharacterized protein</fullName>
    </submittedName>
</protein>
<feature type="transmembrane region" description="Helical" evidence="1">
    <location>
        <begin position="21"/>
        <end position="38"/>
    </location>
</feature>
<keyword evidence="1" id="KW-0472">Membrane</keyword>